<dbReference type="SUPFAM" id="SSF55545">
    <property type="entry name" value="beta-N-acetylhexosaminidase-like domain"/>
    <property type="match status" value="1"/>
</dbReference>
<comment type="caution">
    <text evidence="2">The sequence shown here is derived from an EMBL/GenBank/DDBJ whole genome shotgun (WGS) entry which is preliminary data.</text>
</comment>
<dbReference type="InterPro" id="IPR029018">
    <property type="entry name" value="Hex-like_dom2"/>
</dbReference>
<dbReference type="VEuPathDB" id="FungiDB:FOC4_g10002566"/>
<dbReference type="GO" id="GO:0016787">
    <property type="term" value="F:hydrolase activity"/>
    <property type="evidence" value="ECO:0007669"/>
    <property type="project" value="UniProtKB-KW"/>
</dbReference>
<dbReference type="Pfam" id="PF15979">
    <property type="entry name" value="Glyco_hydro_115"/>
    <property type="match status" value="1"/>
</dbReference>
<dbReference type="InterPro" id="IPR031924">
    <property type="entry name" value="GH115"/>
</dbReference>
<dbReference type="Gene3D" id="3.20.20.520">
    <property type="entry name" value="Glycosyl hydrolase family 115"/>
    <property type="match status" value="1"/>
</dbReference>
<dbReference type="VEuPathDB" id="FungiDB:FOC1_g10008941"/>
<reference evidence="2 3" key="1">
    <citation type="journal article" date="2018" name="Sci. Rep.">
        <title>Characterisation of pathogen-specific regions and novel effector candidates in Fusarium oxysporum f. sp. cepae.</title>
        <authorList>
            <person name="Armitage A.D."/>
            <person name="Taylor A."/>
            <person name="Sobczyk M.K."/>
            <person name="Baxter L."/>
            <person name="Greenfield B.P."/>
            <person name="Bates H.J."/>
            <person name="Wilson F."/>
            <person name="Jackson A.C."/>
            <person name="Ott S."/>
            <person name="Harrison R.J."/>
            <person name="Clarkson J.P."/>
        </authorList>
    </citation>
    <scope>NUCLEOTIDE SEQUENCE [LARGE SCALE GENOMIC DNA]</scope>
    <source>
        <strain evidence="2 3">Fo_A13</strain>
    </source>
</reference>
<dbReference type="AlphaFoldDB" id="A0A420MFQ5"/>
<protein>
    <recommendedName>
        <fullName evidence="4">Gylcosyl hydrolase 115 C-terminal domain-containing protein</fullName>
    </recommendedName>
</protein>
<evidence type="ECO:0000313" key="3">
    <source>
        <dbReference type="Proteomes" id="UP000285084"/>
    </source>
</evidence>
<dbReference type="VEuPathDB" id="FungiDB:HZS61_005551"/>
<evidence type="ECO:0000256" key="1">
    <source>
        <dbReference type="ARBA" id="ARBA00022801"/>
    </source>
</evidence>
<dbReference type="Gene3D" id="3.30.379.10">
    <property type="entry name" value="Chitobiase/beta-hexosaminidase domain 2-like"/>
    <property type="match status" value="1"/>
</dbReference>
<dbReference type="VEuPathDB" id="FungiDB:FOMG_13322"/>
<name>A0A420MFQ5_FUSOX</name>
<feature type="non-terminal residue" evidence="2">
    <location>
        <position position="421"/>
    </location>
</feature>
<gene>
    <name evidence="2" type="ORF">BFJ69_g15016</name>
</gene>
<accession>A0A420MFQ5</accession>
<organism evidence="2 3">
    <name type="scientific">Fusarium oxysporum</name>
    <name type="common">Fusarium vascular wilt</name>
    <dbReference type="NCBI Taxonomy" id="5507"/>
    <lineage>
        <taxon>Eukaryota</taxon>
        <taxon>Fungi</taxon>
        <taxon>Dikarya</taxon>
        <taxon>Ascomycota</taxon>
        <taxon>Pezizomycotina</taxon>
        <taxon>Sordariomycetes</taxon>
        <taxon>Hypocreomycetidae</taxon>
        <taxon>Hypocreales</taxon>
        <taxon>Nectriaceae</taxon>
        <taxon>Fusarium</taxon>
        <taxon>Fusarium oxysporum species complex</taxon>
    </lineage>
</organism>
<proteinExistence type="predicted"/>
<keyword evidence="1" id="KW-0378">Hydrolase</keyword>
<dbReference type="InterPro" id="IPR042301">
    <property type="entry name" value="GH115_sf"/>
</dbReference>
<dbReference type="Proteomes" id="UP000285084">
    <property type="component" value="Unassembled WGS sequence"/>
</dbReference>
<dbReference type="EMBL" id="MRCX01000260">
    <property type="protein sequence ID" value="RKK66851.1"/>
    <property type="molecule type" value="Genomic_DNA"/>
</dbReference>
<dbReference type="PANTHER" id="PTHR37842">
    <property type="match status" value="1"/>
</dbReference>
<evidence type="ECO:0008006" key="4">
    <source>
        <dbReference type="Google" id="ProtNLM"/>
    </source>
</evidence>
<dbReference type="VEuPathDB" id="FungiDB:FOZG_16695"/>
<evidence type="ECO:0000313" key="2">
    <source>
        <dbReference type="EMBL" id="RKK66851.1"/>
    </source>
</evidence>
<dbReference type="PANTHER" id="PTHR37842:SF2">
    <property type="entry name" value="GYLCOSYL HYDROLASE 115 C-TERMINAL DOMAIN-CONTAINING PROTEIN"/>
    <property type="match status" value="1"/>
</dbReference>
<sequence>MFEEKIVDFKPSPGSIPLVGASIVVDQSDYPGVIRAARDLAQDFARVTKGDASPLVVISSESDYDKIQTETAIVVGSVASSGIIKTLAQQVKLDTQAIEGKWETFSTNIIDQPSGKCEKALVIAGSDKRGTIFGIYTLSEQIGVSPWYWWADVPPKHHEELYATEKQTVHGEPSVRHRGIFLNDEAPALTGWVREKFGGYNSKFYVKVFELLLRLKANFLWPAMWPGYPNPGASFFTDDPLNQRFADEYGIVISTSHHEPMQRLSNEWFAENPDGSWNWLTNKQKITEFFEHGASRAKGCDSYFTLGIRGEYDKKMLAEDPAAVVQDAIETQRQVVKKVYGREDAVPQLFAIYKEVQSMFETGRLSVPDDVTLLFQDDNFGTIRRLPTKEEAKRKGGAGVYYHLQYVGDPRSYKWINTNSL</sequence>
<dbReference type="VEuPathDB" id="FungiDB:FOIG_16308"/>
<dbReference type="VEuPathDB" id="FungiDB:FOXG_08955"/>